<dbReference type="PANTHER" id="PTHR13794">
    <property type="entry name" value="ENOLASE SUPERFAMILY, MANDELATE RACEMASE"/>
    <property type="match status" value="1"/>
</dbReference>
<name>A0A381SUI8_9ZZZZ</name>
<reference evidence="5" key="1">
    <citation type="submission" date="2018-05" db="EMBL/GenBank/DDBJ databases">
        <authorList>
            <person name="Lanie J.A."/>
            <person name="Ng W.-L."/>
            <person name="Kazmierczak K.M."/>
            <person name="Andrzejewski T.M."/>
            <person name="Davidsen T.M."/>
            <person name="Wayne K.J."/>
            <person name="Tettelin H."/>
            <person name="Glass J.I."/>
            <person name="Rusch D."/>
            <person name="Podicherti R."/>
            <person name="Tsui H.-C.T."/>
            <person name="Winkler M.E."/>
        </authorList>
    </citation>
    <scope>NUCLEOTIDE SEQUENCE</scope>
</reference>
<accession>A0A381SUI8</accession>
<evidence type="ECO:0000256" key="1">
    <source>
        <dbReference type="ARBA" id="ARBA00001946"/>
    </source>
</evidence>
<dbReference type="EMBL" id="UINC01003410">
    <property type="protein sequence ID" value="SVA06087.1"/>
    <property type="molecule type" value="Genomic_DNA"/>
</dbReference>
<protein>
    <recommendedName>
        <fullName evidence="4">Mandelate racemase/muconate lactonizing enzyme C-terminal domain-containing protein</fullName>
    </recommendedName>
</protein>
<dbReference type="InterPro" id="IPR046945">
    <property type="entry name" value="RHMD-like"/>
</dbReference>
<sequence length="391" mass="43512">MSDLPIIRSIFLSRYRFPFNDHGSDLIGGFYEPGTKGSRSVLGIRIDTDAGLSGEYMSIAPGTYEQILSFASLLIGKDATKREFFYNQAKTILRKQDKMGIGPIDIALWDLAGKLHNAPIYRLLGGHREKLPAYASTYFADKEPGGLNSPEGYADFAEQCLEMGYKGFKIHSWGAEAGTNIKREIDTVHAVGSRVGDKMALMIDPCCVYDTFADTLAVGRACDEENFFWYEDPMRDSGVSLYAHKQLRKMIKTPLLQGEHLHLVEAHTDMAIAEATDFWRADPEYDGGITGTMKVAHAAEGFGMDLELHIAGPAQRHCMAAMRNSNFYEMGLVHPKLSNIANPPIYNCDYSDQLDSIDADGFVEVPKGPGLGVEYDWKGIRKFQYDEIEIS</sequence>
<keyword evidence="3" id="KW-0460">Magnesium</keyword>
<dbReference type="InterPro" id="IPR013341">
    <property type="entry name" value="Mandelate_racemase_N_dom"/>
</dbReference>
<dbReference type="SUPFAM" id="SSF51604">
    <property type="entry name" value="Enolase C-terminal domain-like"/>
    <property type="match status" value="1"/>
</dbReference>
<organism evidence="5">
    <name type="scientific">marine metagenome</name>
    <dbReference type="NCBI Taxonomy" id="408172"/>
    <lineage>
        <taxon>unclassified sequences</taxon>
        <taxon>metagenomes</taxon>
        <taxon>ecological metagenomes</taxon>
    </lineage>
</organism>
<proteinExistence type="predicted"/>
<dbReference type="SMART" id="SM00922">
    <property type="entry name" value="MR_MLE"/>
    <property type="match status" value="1"/>
</dbReference>
<dbReference type="SFLD" id="SFLDS00001">
    <property type="entry name" value="Enolase"/>
    <property type="match status" value="1"/>
</dbReference>
<dbReference type="InterPro" id="IPR036849">
    <property type="entry name" value="Enolase-like_C_sf"/>
</dbReference>
<dbReference type="InterPro" id="IPR013342">
    <property type="entry name" value="Mandelate_racemase_C"/>
</dbReference>
<dbReference type="Pfam" id="PF02746">
    <property type="entry name" value="MR_MLE_N"/>
    <property type="match status" value="1"/>
</dbReference>
<keyword evidence="2" id="KW-0479">Metal-binding</keyword>
<dbReference type="InterPro" id="IPR029065">
    <property type="entry name" value="Enolase_C-like"/>
</dbReference>
<dbReference type="InterPro" id="IPR029017">
    <property type="entry name" value="Enolase-like_N"/>
</dbReference>
<dbReference type="Gene3D" id="3.30.390.10">
    <property type="entry name" value="Enolase-like, N-terminal domain"/>
    <property type="match status" value="1"/>
</dbReference>
<evidence type="ECO:0000313" key="5">
    <source>
        <dbReference type="EMBL" id="SVA06087.1"/>
    </source>
</evidence>
<dbReference type="PANTHER" id="PTHR13794:SF58">
    <property type="entry name" value="MITOCHONDRIAL ENOLASE SUPERFAMILY MEMBER 1"/>
    <property type="match status" value="1"/>
</dbReference>
<dbReference type="GO" id="GO:0016836">
    <property type="term" value="F:hydro-lyase activity"/>
    <property type="evidence" value="ECO:0007669"/>
    <property type="project" value="TreeGrafter"/>
</dbReference>
<dbReference type="GO" id="GO:0016052">
    <property type="term" value="P:carbohydrate catabolic process"/>
    <property type="evidence" value="ECO:0007669"/>
    <property type="project" value="TreeGrafter"/>
</dbReference>
<gene>
    <name evidence="5" type="ORF">METZ01_LOCUS58941</name>
</gene>
<dbReference type="Gene3D" id="3.20.20.120">
    <property type="entry name" value="Enolase-like C-terminal domain"/>
    <property type="match status" value="1"/>
</dbReference>
<feature type="domain" description="Mandelate racemase/muconate lactonizing enzyme C-terminal" evidence="4">
    <location>
        <begin position="150"/>
        <end position="254"/>
    </location>
</feature>
<evidence type="ECO:0000256" key="2">
    <source>
        <dbReference type="ARBA" id="ARBA00022723"/>
    </source>
</evidence>
<comment type="cofactor">
    <cofactor evidence="1">
        <name>Mg(2+)</name>
        <dbReference type="ChEBI" id="CHEBI:18420"/>
    </cofactor>
</comment>
<dbReference type="GO" id="GO:0000287">
    <property type="term" value="F:magnesium ion binding"/>
    <property type="evidence" value="ECO:0007669"/>
    <property type="project" value="TreeGrafter"/>
</dbReference>
<dbReference type="Pfam" id="PF13378">
    <property type="entry name" value="MR_MLE_C"/>
    <property type="match status" value="1"/>
</dbReference>
<dbReference type="SUPFAM" id="SSF54826">
    <property type="entry name" value="Enolase N-terminal domain-like"/>
    <property type="match status" value="1"/>
</dbReference>
<dbReference type="AlphaFoldDB" id="A0A381SUI8"/>
<dbReference type="PROSITE" id="PS50007">
    <property type="entry name" value="PIPLC_X_DOMAIN"/>
    <property type="match status" value="1"/>
</dbReference>
<evidence type="ECO:0000259" key="4">
    <source>
        <dbReference type="SMART" id="SM00922"/>
    </source>
</evidence>
<evidence type="ECO:0000256" key="3">
    <source>
        <dbReference type="ARBA" id="ARBA00022842"/>
    </source>
</evidence>